<dbReference type="InterPro" id="IPR001387">
    <property type="entry name" value="Cro/C1-type_HTH"/>
</dbReference>
<dbReference type="Gene3D" id="1.10.260.40">
    <property type="entry name" value="lambda repressor-like DNA-binding domains"/>
    <property type="match status" value="1"/>
</dbReference>
<dbReference type="Proteomes" id="UP001237737">
    <property type="component" value="Unassembled WGS sequence"/>
</dbReference>
<gene>
    <name evidence="2" type="ORF">J2T07_000261</name>
</gene>
<evidence type="ECO:0000259" key="1">
    <source>
        <dbReference type="PROSITE" id="PS50943"/>
    </source>
</evidence>
<dbReference type="SUPFAM" id="SSF47413">
    <property type="entry name" value="lambda repressor-like DNA-binding domains"/>
    <property type="match status" value="1"/>
</dbReference>
<name>A0ABT9SSY5_9GAMM</name>
<evidence type="ECO:0000313" key="3">
    <source>
        <dbReference type="Proteomes" id="UP001237737"/>
    </source>
</evidence>
<dbReference type="PROSITE" id="PS50943">
    <property type="entry name" value="HTH_CROC1"/>
    <property type="match status" value="1"/>
</dbReference>
<accession>A0ABT9SSY5</accession>
<proteinExistence type="predicted"/>
<dbReference type="EMBL" id="JAUSSK010000001">
    <property type="protein sequence ID" value="MDQ0008102.1"/>
    <property type="molecule type" value="Genomic_DNA"/>
</dbReference>
<comment type="caution">
    <text evidence="2">The sequence shown here is derived from an EMBL/GenBank/DDBJ whole genome shotgun (WGS) entry which is preliminary data.</text>
</comment>
<reference evidence="2 3" key="1">
    <citation type="submission" date="2023-07" db="EMBL/GenBank/DDBJ databases">
        <title>Sorghum-associated microbial communities from plants grown in Nebraska, USA.</title>
        <authorList>
            <person name="Schachtman D."/>
        </authorList>
    </citation>
    <scope>NUCLEOTIDE SEQUENCE [LARGE SCALE GENOMIC DNA]</scope>
    <source>
        <strain evidence="2 3">CC60</strain>
    </source>
</reference>
<feature type="domain" description="HTH cro/C1-type" evidence="1">
    <location>
        <begin position="18"/>
        <end position="74"/>
    </location>
</feature>
<protein>
    <submittedName>
        <fullName evidence="2">HTH-type transcriptional regulator/antitoxin HipB</fullName>
    </submittedName>
</protein>
<keyword evidence="3" id="KW-1185">Reference proteome</keyword>
<sequence length="87" mass="9088">MPPMSDPLLTASQLSSLLQATRKARGLTQAALANRIGLSQSRVSHLELNAQDLSVGQLLAWCAALGLELTLGTRGSAAVSATSKTDW</sequence>
<dbReference type="InterPro" id="IPR010982">
    <property type="entry name" value="Lambda_DNA-bd_dom_sf"/>
</dbReference>
<organism evidence="2 3">
    <name type="scientific">Luteibacter jiangsuensis</name>
    <dbReference type="NCBI Taxonomy" id="637577"/>
    <lineage>
        <taxon>Bacteria</taxon>
        <taxon>Pseudomonadati</taxon>
        <taxon>Pseudomonadota</taxon>
        <taxon>Gammaproteobacteria</taxon>
        <taxon>Lysobacterales</taxon>
        <taxon>Rhodanobacteraceae</taxon>
        <taxon>Luteibacter</taxon>
    </lineage>
</organism>
<dbReference type="Pfam" id="PF01381">
    <property type="entry name" value="HTH_3"/>
    <property type="match status" value="1"/>
</dbReference>
<evidence type="ECO:0000313" key="2">
    <source>
        <dbReference type="EMBL" id="MDQ0008102.1"/>
    </source>
</evidence>
<dbReference type="SMART" id="SM00530">
    <property type="entry name" value="HTH_XRE"/>
    <property type="match status" value="1"/>
</dbReference>
<dbReference type="CDD" id="cd00093">
    <property type="entry name" value="HTH_XRE"/>
    <property type="match status" value="1"/>
</dbReference>